<dbReference type="Gene3D" id="3.40.50.1820">
    <property type="entry name" value="alpha/beta hydrolase"/>
    <property type="match status" value="1"/>
</dbReference>
<keyword evidence="2" id="KW-0378">Hydrolase</keyword>
<dbReference type="OrthoDB" id="9814966at2"/>
<keyword evidence="3" id="KW-1185">Reference proteome</keyword>
<gene>
    <name evidence="2" type="ORF">SAMN05444277_10176</name>
</gene>
<feature type="domain" description="AB hydrolase-1" evidence="1">
    <location>
        <begin position="7"/>
        <end position="242"/>
    </location>
</feature>
<name>A0A1I5R4Y1_9BACT</name>
<dbReference type="AlphaFoldDB" id="A0A1I5R4Y1"/>
<sequence>MKNNTAIVFITGAFVHHSCWDEWKKYFESKGYTTNASPWPHKNAPAETLRNSHPNAEIAANRLSSLTDYYASIVKALPEKPILIGHSIGGLIVQLLLQKGLGAAGVAIHPVPPQGVFTFKFSFLKAGWGPLGFFTSTKKTFLMSFRQWQYAFTNGMDCDEQKDAYYKYLVPESKLIVRDTITRAAKVNFENPHAPLLLTSGSTDHTIPASLNYANYKKYKHSNSVTEYKEFEGRNHFVLGQPTWREDADYILNWLNEL</sequence>
<evidence type="ECO:0000313" key="2">
    <source>
        <dbReference type="EMBL" id="SFP53569.1"/>
    </source>
</evidence>
<dbReference type="EMBL" id="FOXQ01000001">
    <property type="protein sequence ID" value="SFP53569.1"/>
    <property type="molecule type" value="Genomic_DNA"/>
</dbReference>
<dbReference type="GO" id="GO:0016787">
    <property type="term" value="F:hydrolase activity"/>
    <property type="evidence" value="ECO:0007669"/>
    <property type="project" value="UniProtKB-KW"/>
</dbReference>
<dbReference type="RefSeq" id="WP_090655086.1">
    <property type="nucleotide sequence ID" value="NZ_FOXQ01000001.1"/>
</dbReference>
<dbReference type="SUPFAM" id="SSF53474">
    <property type="entry name" value="alpha/beta-Hydrolases"/>
    <property type="match status" value="1"/>
</dbReference>
<evidence type="ECO:0000313" key="3">
    <source>
        <dbReference type="Proteomes" id="UP000199031"/>
    </source>
</evidence>
<proteinExistence type="predicted"/>
<dbReference type="STRING" id="1465490.SAMN05444277_10176"/>
<dbReference type="InterPro" id="IPR000073">
    <property type="entry name" value="AB_hydrolase_1"/>
</dbReference>
<evidence type="ECO:0000259" key="1">
    <source>
        <dbReference type="Pfam" id="PF12697"/>
    </source>
</evidence>
<dbReference type="Pfam" id="PF12697">
    <property type="entry name" value="Abhydrolase_6"/>
    <property type="match status" value="1"/>
</dbReference>
<reference evidence="2 3" key="1">
    <citation type="submission" date="2016-10" db="EMBL/GenBank/DDBJ databases">
        <authorList>
            <person name="de Groot N.N."/>
        </authorList>
    </citation>
    <scope>NUCLEOTIDE SEQUENCE [LARGE SCALE GENOMIC DNA]</scope>
    <source>
        <strain evidence="2 3">DSM 28286</strain>
    </source>
</reference>
<dbReference type="Proteomes" id="UP000199031">
    <property type="component" value="Unassembled WGS sequence"/>
</dbReference>
<organism evidence="2 3">
    <name type="scientific">Parafilimonas terrae</name>
    <dbReference type="NCBI Taxonomy" id="1465490"/>
    <lineage>
        <taxon>Bacteria</taxon>
        <taxon>Pseudomonadati</taxon>
        <taxon>Bacteroidota</taxon>
        <taxon>Chitinophagia</taxon>
        <taxon>Chitinophagales</taxon>
        <taxon>Chitinophagaceae</taxon>
        <taxon>Parafilimonas</taxon>
    </lineage>
</organism>
<dbReference type="InterPro" id="IPR029058">
    <property type="entry name" value="AB_hydrolase_fold"/>
</dbReference>
<accession>A0A1I5R4Y1</accession>
<protein>
    <submittedName>
        <fullName evidence="2">Lysophospholipase, alpha-beta hydrolase superfamily</fullName>
    </submittedName>
</protein>